<dbReference type="EMBL" id="BARU01016608">
    <property type="protein sequence ID" value="GAH50437.1"/>
    <property type="molecule type" value="Genomic_DNA"/>
</dbReference>
<evidence type="ECO:0008006" key="2">
    <source>
        <dbReference type="Google" id="ProtNLM"/>
    </source>
</evidence>
<name>X1FZK1_9ZZZZ</name>
<dbReference type="AlphaFoldDB" id="X1FZK1"/>
<organism evidence="1">
    <name type="scientific">marine sediment metagenome</name>
    <dbReference type="NCBI Taxonomy" id="412755"/>
    <lineage>
        <taxon>unclassified sequences</taxon>
        <taxon>metagenomes</taxon>
        <taxon>ecological metagenomes</taxon>
    </lineage>
</organism>
<feature type="non-terminal residue" evidence="1">
    <location>
        <position position="144"/>
    </location>
</feature>
<proteinExistence type="predicted"/>
<accession>X1FZK1</accession>
<dbReference type="InterPro" id="IPR019271">
    <property type="entry name" value="DUF2284_metal-binding"/>
</dbReference>
<evidence type="ECO:0000313" key="1">
    <source>
        <dbReference type="EMBL" id="GAH50437.1"/>
    </source>
</evidence>
<reference evidence="1" key="1">
    <citation type="journal article" date="2014" name="Front. Microbiol.">
        <title>High frequency of phylogenetically diverse reductive dehalogenase-homologous genes in deep subseafloor sedimentary metagenomes.</title>
        <authorList>
            <person name="Kawai M."/>
            <person name="Futagami T."/>
            <person name="Toyoda A."/>
            <person name="Takaki Y."/>
            <person name="Nishi S."/>
            <person name="Hori S."/>
            <person name="Arai W."/>
            <person name="Tsubouchi T."/>
            <person name="Morono Y."/>
            <person name="Uchiyama I."/>
            <person name="Ito T."/>
            <person name="Fujiyama A."/>
            <person name="Inagaki F."/>
            <person name="Takami H."/>
        </authorList>
    </citation>
    <scope>NUCLEOTIDE SEQUENCE</scope>
    <source>
        <strain evidence="1">Expedition CK06-06</strain>
    </source>
</reference>
<dbReference type="Pfam" id="PF10050">
    <property type="entry name" value="DUF2284"/>
    <property type="match status" value="1"/>
</dbReference>
<protein>
    <recommendedName>
        <fullName evidence="2">DUF2284 domain-containing protein</fullName>
    </recommendedName>
</protein>
<comment type="caution">
    <text evidence="1">The sequence shown here is derived from an EMBL/GenBank/DDBJ whole genome shotgun (WGS) entry which is preliminary data.</text>
</comment>
<sequence length="144" mass="17428">MPFIQIRYEDIYFDPKVQKMCVSPAFTCPYYNHTWSCPPVAPYLEEEVSTYKEFYLVFSKFDLETYIKEMKAKHPRRSEMRIRNSFYLKSMYRNDLETEMDKFLNQYKTPYEKRLLLYDGSCKVCYSKKDGKCTYDSGNPCRHP</sequence>
<gene>
    <name evidence="1" type="ORF">S03H2_27601</name>
</gene>